<dbReference type="OrthoDB" id="5086884at2759"/>
<comment type="subcellular location">
    <subcellularLocation>
        <location evidence="1">Membrane</location>
        <topology evidence="1">Multi-pass membrane protein</topology>
    </subcellularLocation>
</comment>
<feature type="transmembrane region" description="Helical" evidence="6">
    <location>
        <begin position="197"/>
        <end position="216"/>
    </location>
</feature>
<evidence type="ECO:0000259" key="7">
    <source>
        <dbReference type="PROSITE" id="PS50850"/>
    </source>
</evidence>
<sequence>STPDVNTVPYLRMFRRVGNGGDPSSARGYRWRSSNTFIISSMSMALFTDEMLFAFMVPLLPFILENRIGAKETETQRLTSAFLVEGALISIVSGPLIGDIADRVNSKKMLLLILLVLTLISVVCLSVTTSLAGLFVGRLFQSIVSNGLFIVSLATLAESIGPEHMGKIAGLASTLSAAGTFAGPVIAAFLFGFGGYWTAWAGAFLFLVVDIIMRLLMIEKPSHNPNDPQNQSRGETTVEDTEQAPLLGEGQSEAATAVTEVQGWQFYVLLLRQPRFAAGIFCYFVFSLLIGCFQTTFAIHVREAFGWGVFPVGLLFAALQGPGMVLSPLVGWLKDRMGSRTPTTFGFLSLAPFLWLLGAAGDDRLQWATEGQRGKIIFGVCTGMIGCLICLLNGVGTMEATETIDALEARYPGVFGQGRGYSRAIALTGMSWMSGLLVGPILAGIIVERFGFFELQFILTLTSILAGLVAAFNLSPVARDKRVSE</sequence>
<keyword evidence="2" id="KW-0813">Transport</keyword>
<keyword evidence="3 6" id="KW-0812">Transmembrane</keyword>
<accession>A0A9W9NGZ0</accession>
<feature type="transmembrane region" description="Helical" evidence="6">
    <location>
        <begin position="110"/>
        <end position="133"/>
    </location>
</feature>
<dbReference type="InterPro" id="IPR036259">
    <property type="entry name" value="MFS_trans_sf"/>
</dbReference>
<dbReference type="GeneID" id="83174961"/>
<dbReference type="Pfam" id="PF07690">
    <property type="entry name" value="MFS_1"/>
    <property type="match status" value="1"/>
</dbReference>
<organism evidence="8 9">
    <name type="scientific">Penicillium cinerascens</name>
    <dbReference type="NCBI Taxonomy" id="70096"/>
    <lineage>
        <taxon>Eukaryota</taxon>
        <taxon>Fungi</taxon>
        <taxon>Dikarya</taxon>
        <taxon>Ascomycota</taxon>
        <taxon>Pezizomycotina</taxon>
        <taxon>Eurotiomycetes</taxon>
        <taxon>Eurotiomycetidae</taxon>
        <taxon>Eurotiales</taxon>
        <taxon>Aspergillaceae</taxon>
        <taxon>Penicillium</taxon>
    </lineage>
</organism>
<feature type="transmembrane region" description="Helical" evidence="6">
    <location>
        <begin position="139"/>
        <end position="156"/>
    </location>
</feature>
<evidence type="ECO:0000256" key="5">
    <source>
        <dbReference type="ARBA" id="ARBA00023136"/>
    </source>
</evidence>
<feature type="transmembrane region" description="Helical" evidence="6">
    <location>
        <begin position="37"/>
        <end position="60"/>
    </location>
</feature>
<dbReference type="GO" id="GO:0016020">
    <property type="term" value="C:membrane"/>
    <property type="evidence" value="ECO:0007669"/>
    <property type="project" value="UniProtKB-SubCell"/>
</dbReference>
<feature type="transmembrane region" description="Helical" evidence="6">
    <location>
        <begin position="276"/>
        <end position="299"/>
    </location>
</feature>
<dbReference type="PANTHER" id="PTHR23506:SF35">
    <property type="entry name" value="MAJOR FACILITATOR SUPERFAMILY (MFS) PROFILE DOMAIN-CONTAINING PROTEIN-RELATED"/>
    <property type="match status" value="1"/>
</dbReference>
<reference evidence="8" key="1">
    <citation type="submission" date="2022-12" db="EMBL/GenBank/DDBJ databases">
        <authorList>
            <person name="Petersen C."/>
        </authorList>
    </citation>
    <scope>NUCLEOTIDE SEQUENCE</scope>
    <source>
        <strain evidence="8">IBT 15544</strain>
    </source>
</reference>
<evidence type="ECO:0000256" key="1">
    <source>
        <dbReference type="ARBA" id="ARBA00004141"/>
    </source>
</evidence>
<gene>
    <name evidence="8" type="ORF">N7498_000598</name>
</gene>
<feature type="transmembrane region" description="Helical" evidence="6">
    <location>
        <begin position="168"/>
        <end position="191"/>
    </location>
</feature>
<feature type="transmembrane region" description="Helical" evidence="6">
    <location>
        <begin position="376"/>
        <end position="395"/>
    </location>
</feature>
<feature type="transmembrane region" description="Helical" evidence="6">
    <location>
        <begin position="305"/>
        <end position="333"/>
    </location>
</feature>
<evidence type="ECO:0000256" key="3">
    <source>
        <dbReference type="ARBA" id="ARBA00022692"/>
    </source>
</evidence>
<dbReference type="SUPFAM" id="SSF103473">
    <property type="entry name" value="MFS general substrate transporter"/>
    <property type="match status" value="1"/>
</dbReference>
<protein>
    <recommendedName>
        <fullName evidence="7">Major facilitator superfamily (MFS) profile domain-containing protein</fullName>
    </recommendedName>
</protein>
<dbReference type="InterPro" id="IPR050930">
    <property type="entry name" value="MFS_Vesicular_Transporter"/>
</dbReference>
<dbReference type="EMBL" id="JAPQKR010000004">
    <property type="protein sequence ID" value="KAJ5218499.1"/>
    <property type="molecule type" value="Genomic_DNA"/>
</dbReference>
<feature type="transmembrane region" description="Helical" evidence="6">
    <location>
        <begin position="453"/>
        <end position="474"/>
    </location>
</feature>
<dbReference type="InterPro" id="IPR020846">
    <property type="entry name" value="MFS_dom"/>
</dbReference>
<evidence type="ECO:0000313" key="8">
    <source>
        <dbReference type="EMBL" id="KAJ5218499.1"/>
    </source>
</evidence>
<evidence type="ECO:0000256" key="4">
    <source>
        <dbReference type="ARBA" id="ARBA00022989"/>
    </source>
</evidence>
<dbReference type="PANTHER" id="PTHR23506">
    <property type="entry name" value="GH10249P"/>
    <property type="match status" value="1"/>
</dbReference>
<dbReference type="GO" id="GO:0022857">
    <property type="term" value="F:transmembrane transporter activity"/>
    <property type="evidence" value="ECO:0007669"/>
    <property type="project" value="InterPro"/>
</dbReference>
<dbReference type="InterPro" id="IPR011701">
    <property type="entry name" value="MFS"/>
</dbReference>
<keyword evidence="4 6" id="KW-1133">Transmembrane helix</keyword>
<feature type="transmembrane region" description="Helical" evidence="6">
    <location>
        <begin position="424"/>
        <end position="447"/>
    </location>
</feature>
<evidence type="ECO:0000313" key="9">
    <source>
        <dbReference type="Proteomes" id="UP001150904"/>
    </source>
</evidence>
<dbReference type="RefSeq" id="XP_058313072.1">
    <property type="nucleotide sequence ID" value="XM_058447661.1"/>
</dbReference>
<name>A0A9W9NGZ0_9EURO</name>
<feature type="domain" description="Major facilitator superfamily (MFS) profile" evidence="7">
    <location>
        <begin position="38"/>
        <end position="479"/>
    </location>
</feature>
<dbReference type="Proteomes" id="UP001150904">
    <property type="component" value="Unassembled WGS sequence"/>
</dbReference>
<dbReference type="AlphaFoldDB" id="A0A9W9NGZ0"/>
<proteinExistence type="predicted"/>
<dbReference type="PROSITE" id="PS50850">
    <property type="entry name" value="MFS"/>
    <property type="match status" value="1"/>
</dbReference>
<keyword evidence="9" id="KW-1185">Reference proteome</keyword>
<comment type="caution">
    <text evidence="8">The sequence shown here is derived from an EMBL/GenBank/DDBJ whole genome shotgun (WGS) entry which is preliminary data.</text>
</comment>
<keyword evidence="5 6" id="KW-0472">Membrane</keyword>
<reference evidence="8" key="2">
    <citation type="journal article" date="2023" name="IMA Fungus">
        <title>Comparative genomic study of the Penicillium genus elucidates a diverse pangenome and 15 lateral gene transfer events.</title>
        <authorList>
            <person name="Petersen C."/>
            <person name="Sorensen T."/>
            <person name="Nielsen M.R."/>
            <person name="Sondergaard T.E."/>
            <person name="Sorensen J.L."/>
            <person name="Fitzpatrick D.A."/>
            <person name="Frisvad J.C."/>
            <person name="Nielsen K.L."/>
        </authorList>
    </citation>
    <scope>NUCLEOTIDE SEQUENCE</scope>
    <source>
        <strain evidence="8">IBT 15544</strain>
    </source>
</reference>
<feature type="transmembrane region" description="Helical" evidence="6">
    <location>
        <begin position="80"/>
        <end position="98"/>
    </location>
</feature>
<feature type="non-terminal residue" evidence="8">
    <location>
        <position position="485"/>
    </location>
</feature>
<evidence type="ECO:0000256" key="2">
    <source>
        <dbReference type="ARBA" id="ARBA00022448"/>
    </source>
</evidence>
<dbReference type="Gene3D" id="1.20.1250.20">
    <property type="entry name" value="MFS general substrate transporter like domains"/>
    <property type="match status" value="2"/>
</dbReference>
<feature type="transmembrane region" description="Helical" evidence="6">
    <location>
        <begin position="345"/>
        <end position="361"/>
    </location>
</feature>
<evidence type="ECO:0000256" key="6">
    <source>
        <dbReference type="SAM" id="Phobius"/>
    </source>
</evidence>